<dbReference type="EMBL" id="NHRJ02000003">
    <property type="protein sequence ID" value="PZE21184.1"/>
    <property type="molecule type" value="Genomic_DNA"/>
</dbReference>
<dbReference type="AlphaFoldDB" id="A0A2W1NBB9"/>
<dbReference type="InterPro" id="IPR052353">
    <property type="entry name" value="Benzoxazolinone_Detox_Enz"/>
</dbReference>
<dbReference type="InterPro" id="IPR005163">
    <property type="entry name" value="Tri_helical_YiiM-like"/>
</dbReference>
<feature type="domain" description="MOSC" evidence="1">
    <location>
        <begin position="28"/>
        <end position="162"/>
    </location>
</feature>
<dbReference type="GO" id="GO:0003824">
    <property type="term" value="F:catalytic activity"/>
    <property type="evidence" value="ECO:0007669"/>
    <property type="project" value="InterPro"/>
</dbReference>
<sequence length="215" mass="23891">MQLLSINVSKPLPVNYQGRTLNTGIFKLPVAGKVWLSELNLADDGQADLIHHGGADKAVCVYSVEHYPFWEEKLQRKLVYGAFGENFTVSGLAEAEIHVGDVYAVGEAVVQVSQPRQPCFKLGYKHQAPALPEQIQSTGYTGFYFRVLKPGYATAGEIIRLVERHPGGVTIADAHRLRNTDVRDIKAIRELLSVDALSDSWRKSFERKLNAELNS</sequence>
<protein>
    <submittedName>
        <fullName evidence="2">MOSC domain-containing protein</fullName>
    </submittedName>
</protein>
<proteinExistence type="predicted"/>
<dbReference type="PROSITE" id="PS51340">
    <property type="entry name" value="MOSC"/>
    <property type="match status" value="1"/>
</dbReference>
<evidence type="ECO:0000313" key="3">
    <source>
        <dbReference type="Proteomes" id="UP000214746"/>
    </source>
</evidence>
<accession>A0A2W1NBB9</accession>
<evidence type="ECO:0000313" key="2">
    <source>
        <dbReference type="EMBL" id="PZE21184.1"/>
    </source>
</evidence>
<dbReference type="Pfam" id="PF03475">
    <property type="entry name" value="YiiM_3-alpha"/>
    <property type="match status" value="1"/>
</dbReference>
<dbReference type="RefSeq" id="WP_089199380.1">
    <property type="nucleotide sequence ID" value="NZ_NHRJ02000003.1"/>
</dbReference>
<keyword evidence="3" id="KW-1185">Reference proteome</keyword>
<dbReference type="GO" id="GO:0030170">
    <property type="term" value="F:pyridoxal phosphate binding"/>
    <property type="evidence" value="ECO:0007669"/>
    <property type="project" value="InterPro"/>
</dbReference>
<dbReference type="SUPFAM" id="SSF50800">
    <property type="entry name" value="PK beta-barrel domain-like"/>
    <property type="match status" value="1"/>
</dbReference>
<dbReference type="InterPro" id="IPR011037">
    <property type="entry name" value="Pyrv_Knase-like_insert_dom_sf"/>
</dbReference>
<organism evidence="2 3">
    <name type="scientific">Paenibacillus xerothermodurans</name>
    <dbReference type="NCBI Taxonomy" id="1977292"/>
    <lineage>
        <taxon>Bacteria</taxon>
        <taxon>Bacillati</taxon>
        <taxon>Bacillota</taxon>
        <taxon>Bacilli</taxon>
        <taxon>Bacillales</taxon>
        <taxon>Paenibacillaceae</taxon>
        <taxon>Paenibacillus</taxon>
    </lineage>
</organism>
<reference evidence="2" key="1">
    <citation type="submission" date="2018-06" db="EMBL/GenBank/DDBJ databases">
        <title>Paenibacillus xerothermodurans sp. nov. an extremely dry heat resistant spore forming bacterium isolated from the soil of Cape Canaveral, Florida.</title>
        <authorList>
            <person name="Seuylemezian A."/>
            <person name="Kaur N."/>
            <person name="Patil P."/>
            <person name="Patil P."/>
            <person name="Mayilraj S."/>
            <person name="Vaishampayan P."/>
        </authorList>
    </citation>
    <scope>NUCLEOTIDE SEQUENCE [LARGE SCALE GENOMIC DNA]</scope>
    <source>
        <strain evidence="2">ATCC 27380</strain>
    </source>
</reference>
<name>A0A2W1NBB9_PAEXE</name>
<dbReference type="Proteomes" id="UP000214746">
    <property type="component" value="Unassembled WGS sequence"/>
</dbReference>
<dbReference type="OrthoDB" id="9786134at2"/>
<dbReference type="Gene3D" id="2.40.33.20">
    <property type="entry name" value="PK beta-barrel domain-like"/>
    <property type="match status" value="1"/>
</dbReference>
<evidence type="ECO:0000259" key="1">
    <source>
        <dbReference type="PROSITE" id="PS51340"/>
    </source>
</evidence>
<dbReference type="GO" id="GO:0030151">
    <property type="term" value="F:molybdenum ion binding"/>
    <property type="evidence" value="ECO:0007669"/>
    <property type="project" value="InterPro"/>
</dbReference>
<dbReference type="PANTHER" id="PTHR30212">
    <property type="entry name" value="PROTEIN YIIM"/>
    <property type="match status" value="1"/>
</dbReference>
<dbReference type="Pfam" id="PF03473">
    <property type="entry name" value="MOSC"/>
    <property type="match status" value="1"/>
</dbReference>
<dbReference type="PANTHER" id="PTHR30212:SF4">
    <property type="entry name" value="MOSC DOMAIN-CONTAINING PROTEIN"/>
    <property type="match status" value="1"/>
</dbReference>
<gene>
    <name evidence="2" type="ORF">CBW46_007365</name>
</gene>
<comment type="caution">
    <text evidence="2">The sequence shown here is derived from an EMBL/GenBank/DDBJ whole genome shotgun (WGS) entry which is preliminary data.</text>
</comment>
<dbReference type="InterPro" id="IPR005302">
    <property type="entry name" value="MoCF_Sase_C"/>
</dbReference>